<name>A0AA35WC37_GEOBA</name>
<evidence type="ECO:0000256" key="4">
    <source>
        <dbReference type="ARBA" id="ARBA00022837"/>
    </source>
</evidence>
<dbReference type="AlphaFoldDB" id="A0AA35WC37"/>
<dbReference type="SUPFAM" id="SSF49899">
    <property type="entry name" value="Concanavalin A-like lectins/glucanases"/>
    <property type="match status" value="1"/>
</dbReference>
<protein>
    <submittedName>
        <fullName evidence="9">Thrombospondin-1</fullName>
    </submittedName>
</protein>
<evidence type="ECO:0000313" key="10">
    <source>
        <dbReference type="Proteomes" id="UP001174909"/>
    </source>
</evidence>
<comment type="caution">
    <text evidence="9">The sequence shown here is derived from an EMBL/GenBank/DDBJ whole genome shotgun (WGS) entry which is preliminary data.</text>
</comment>
<evidence type="ECO:0000256" key="5">
    <source>
        <dbReference type="ARBA" id="ARBA00023180"/>
    </source>
</evidence>
<evidence type="ECO:0000256" key="6">
    <source>
        <dbReference type="PROSITE-ProRule" id="PRU00634"/>
    </source>
</evidence>
<feature type="region of interest" description="Disordered" evidence="7">
    <location>
        <begin position="157"/>
        <end position="215"/>
    </location>
</feature>
<evidence type="ECO:0000313" key="9">
    <source>
        <dbReference type="EMBL" id="CAI8009265.1"/>
    </source>
</evidence>
<evidence type="ECO:0000256" key="2">
    <source>
        <dbReference type="ARBA" id="ARBA00022729"/>
    </source>
</evidence>
<dbReference type="InterPro" id="IPR008859">
    <property type="entry name" value="Thrombospondin_C"/>
</dbReference>
<evidence type="ECO:0000256" key="1">
    <source>
        <dbReference type="ARBA" id="ARBA00022536"/>
    </source>
</evidence>
<dbReference type="PROSITE" id="PS51236">
    <property type="entry name" value="TSP_CTER"/>
    <property type="match status" value="1"/>
</dbReference>
<dbReference type="GO" id="GO:0007155">
    <property type="term" value="P:cell adhesion"/>
    <property type="evidence" value="ECO:0007669"/>
    <property type="project" value="InterPro"/>
</dbReference>
<dbReference type="PANTHER" id="PTHR10199">
    <property type="entry name" value="THROMBOSPONDIN"/>
    <property type="match status" value="1"/>
</dbReference>
<dbReference type="PANTHER" id="PTHR10199:SF100">
    <property type="entry name" value="THROMBOSPONDIN, ISOFORM A"/>
    <property type="match status" value="1"/>
</dbReference>
<dbReference type="FunFam" id="4.10.1080.10:FF:000001">
    <property type="entry name" value="Thrombospondin 3"/>
    <property type="match status" value="1"/>
</dbReference>
<dbReference type="Pfam" id="PF05735">
    <property type="entry name" value="TSP_C"/>
    <property type="match status" value="1"/>
</dbReference>
<feature type="repeat" description="TSP type-3" evidence="6">
    <location>
        <begin position="45"/>
        <end position="80"/>
    </location>
</feature>
<dbReference type="GO" id="GO:0005576">
    <property type="term" value="C:extracellular region"/>
    <property type="evidence" value="ECO:0007669"/>
    <property type="project" value="InterPro"/>
</dbReference>
<feature type="compositionally biased region" description="Acidic residues" evidence="7">
    <location>
        <begin position="106"/>
        <end position="121"/>
    </location>
</feature>
<feature type="domain" description="TSP C-terminal" evidence="8">
    <location>
        <begin position="271"/>
        <end position="493"/>
    </location>
</feature>
<dbReference type="GO" id="GO:0005509">
    <property type="term" value="F:calcium ion binding"/>
    <property type="evidence" value="ECO:0007669"/>
    <property type="project" value="UniProtKB-UniRule"/>
</dbReference>
<keyword evidence="4 6" id="KW-0106">Calcium</keyword>
<feature type="compositionally biased region" description="Basic and acidic residues" evidence="7">
    <location>
        <begin position="175"/>
        <end position="189"/>
    </location>
</feature>
<keyword evidence="5" id="KW-0325">Glycoprotein</keyword>
<keyword evidence="10" id="KW-1185">Reference proteome</keyword>
<feature type="repeat" description="TSP type-3" evidence="6">
    <location>
        <begin position="201"/>
        <end position="236"/>
    </location>
</feature>
<sequence>MFGNGRQCAADDDLDGIPNTLLTIGCDNLPCPLDNCPGVPNGGQRDVDGDGIGDACDSDNDNDGIEDEFDNCAFVNNLNQNDVDRDGVGDLCDTCLFSSNPNQGDLDGDGNGDSCDPDIDGDTVINSQDNCPHIYNPTQRDSDRDLIGDTCDNCKRTRNPNQNDNDADGVGNPCDRGRDRDRDGIKDSADNCQSDINSDQLNHDNDSYGDACDTDDDNDGVLDTVDNCPLVANPDQMDSNADGKGDTCDEDYDGDGVGDSADVCPRNGKISKTSFFAGIPIKLDKREQTPLWDYIDETELVQRLNSGPGFLLSRDSFTSFEFTGTFFVDATVDNDYFGLVYNYYSNRKFMVAGWKKSNDAPYWTPNRPEYETQGGMQIRVFDSNSGPSGRDFKMALWNSNNVTQNQAKTLWKDPKQTGWEHRTSYRWNLQYSAVSKCSRIRIHSGSRTLVDSGCQCNPSTSGPIHGGKLGLYVFSQPMVIFSGMKYKCLDDTQQNGMSQCSLQQQ</sequence>
<organism evidence="9 10">
    <name type="scientific">Geodia barretti</name>
    <name type="common">Barrett's horny sponge</name>
    <dbReference type="NCBI Taxonomy" id="519541"/>
    <lineage>
        <taxon>Eukaryota</taxon>
        <taxon>Metazoa</taxon>
        <taxon>Porifera</taxon>
        <taxon>Demospongiae</taxon>
        <taxon>Heteroscleromorpha</taxon>
        <taxon>Tetractinellida</taxon>
        <taxon>Astrophorina</taxon>
        <taxon>Geodiidae</taxon>
        <taxon>Geodia</taxon>
    </lineage>
</organism>
<dbReference type="SUPFAM" id="SSF103647">
    <property type="entry name" value="TSP type-3 repeat"/>
    <property type="match status" value="3"/>
</dbReference>
<keyword evidence="2" id="KW-0732">Signal</keyword>
<keyword evidence="3" id="KW-0677">Repeat</keyword>
<dbReference type="PROSITE" id="PS51257">
    <property type="entry name" value="PROKAR_LIPOPROTEIN"/>
    <property type="match status" value="1"/>
</dbReference>
<dbReference type="EMBL" id="CASHTH010000934">
    <property type="protein sequence ID" value="CAI8009265.1"/>
    <property type="molecule type" value="Genomic_DNA"/>
</dbReference>
<dbReference type="InterPro" id="IPR017897">
    <property type="entry name" value="Thrombospondin_3_rpt"/>
</dbReference>
<gene>
    <name evidence="9" type="ORF">GBAR_LOCUS6256</name>
</gene>
<evidence type="ECO:0000256" key="3">
    <source>
        <dbReference type="ARBA" id="ARBA00022737"/>
    </source>
</evidence>
<feature type="region of interest" description="Disordered" evidence="7">
    <location>
        <begin position="103"/>
        <end position="142"/>
    </location>
</feature>
<dbReference type="Pfam" id="PF02412">
    <property type="entry name" value="TSP_3"/>
    <property type="match status" value="6"/>
</dbReference>
<dbReference type="InterPro" id="IPR003367">
    <property type="entry name" value="Thrombospondin_3-like_rpt"/>
</dbReference>
<evidence type="ECO:0000259" key="8">
    <source>
        <dbReference type="PROSITE" id="PS51236"/>
    </source>
</evidence>
<evidence type="ECO:0000256" key="7">
    <source>
        <dbReference type="SAM" id="MobiDB-lite"/>
    </source>
</evidence>
<reference evidence="9" key="1">
    <citation type="submission" date="2023-03" db="EMBL/GenBank/DDBJ databases">
        <authorList>
            <person name="Steffen K."/>
            <person name="Cardenas P."/>
        </authorList>
    </citation>
    <scope>NUCLEOTIDE SEQUENCE</scope>
</reference>
<keyword evidence="1" id="KW-0245">EGF-like domain</keyword>
<proteinExistence type="predicted"/>
<dbReference type="PROSITE" id="PS51234">
    <property type="entry name" value="TSP3"/>
    <property type="match status" value="3"/>
</dbReference>
<dbReference type="Gene3D" id="4.10.1080.10">
    <property type="entry name" value="TSP type-3 repeat"/>
    <property type="match status" value="2"/>
</dbReference>
<dbReference type="InterPro" id="IPR013320">
    <property type="entry name" value="ConA-like_dom_sf"/>
</dbReference>
<dbReference type="Gene3D" id="2.60.120.200">
    <property type="match status" value="1"/>
</dbReference>
<accession>A0AA35WC37</accession>
<feature type="repeat" description="TSP type-3" evidence="6">
    <location>
        <begin position="104"/>
        <end position="139"/>
    </location>
</feature>
<dbReference type="Proteomes" id="UP001174909">
    <property type="component" value="Unassembled WGS sequence"/>
</dbReference>
<feature type="compositionally biased region" description="Polar residues" evidence="7">
    <location>
        <begin position="190"/>
        <end position="200"/>
    </location>
</feature>
<dbReference type="InterPro" id="IPR028974">
    <property type="entry name" value="TSP_type-3_rpt"/>
</dbReference>